<organism evidence="2 3">
    <name type="scientific">Actinomadura harenae</name>
    <dbReference type="NCBI Taxonomy" id="2483351"/>
    <lineage>
        <taxon>Bacteria</taxon>
        <taxon>Bacillati</taxon>
        <taxon>Actinomycetota</taxon>
        <taxon>Actinomycetes</taxon>
        <taxon>Streptosporangiales</taxon>
        <taxon>Thermomonosporaceae</taxon>
        <taxon>Actinomadura</taxon>
    </lineage>
</organism>
<proteinExistence type="predicted"/>
<accession>A0A3M2LLW4</accession>
<dbReference type="InterPro" id="IPR007278">
    <property type="entry name" value="DUF397"/>
</dbReference>
<evidence type="ECO:0000313" key="3">
    <source>
        <dbReference type="Proteomes" id="UP000282674"/>
    </source>
</evidence>
<evidence type="ECO:0000313" key="2">
    <source>
        <dbReference type="EMBL" id="RMI38411.1"/>
    </source>
</evidence>
<name>A0A3M2LLW4_9ACTN</name>
<dbReference type="EMBL" id="RFFG01000086">
    <property type="protein sequence ID" value="RMI38411.1"/>
    <property type="molecule type" value="Genomic_DNA"/>
</dbReference>
<dbReference type="Pfam" id="PF04149">
    <property type="entry name" value="DUF397"/>
    <property type="match status" value="1"/>
</dbReference>
<sequence length="70" mass="7584">MVEKWDAQSWRKSSHSPGWDDCVEMAGAASVVGVRDSKDSGGPVLEFSRRETAELLNHVRAVVDGSAVRA</sequence>
<protein>
    <submittedName>
        <fullName evidence="2">DUF397 domain-containing protein</fullName>
    </submittedName>
</protein>
<dbReference type="AlphaFoldDB" id="A0A3M2LLW4"/>
<comment type="caution">
    <text evidence="2">The sequence shown here is derived from an EMBL/GenBank/DDBJ whole genome shotgun (WGS) entry which is preliminary data.</text>
</comment>
<gene>
    <name evidence="2" type="ORF">EBO15_33000</name>
</gene>
<evidence type="ECO:0000259" key="1">
    <source>
        <dbReference type="Pfam" id="PF04149"/>
    </source>
</evidence>
<reference evidence="2 3" key="1">
    <citation type="submission" date="2018-10" db="EMBL/GenBank/DDBJ databases">
        <title>Isolation from soil.</title>
        <authorList>
            <person name="Hu J."/>
        </authorList>
    </citation>
    <scope>NUCLEOTIDE SEQUENCE [LARGE SCALE GENOMIC DNA]</scope>
    <source>
        <strain evidence="2 3">NEAU-Ht49</strain>
    </source>
</reference>
<feature type="domain" description="DUF397" evidence="1">
    <location>
        <begin position="9"/>
        <end position="60"/>
    </location>
</feature>
<keyword evidence="3" id="KW-1185">Reference proteome</keyword>
<dbReference type="Proteomes" id="UP000282674">
    <property type="component" value="Unassembled WGS sequence"/>
</dbReference>
<dbReference type="OrthoDB" id="3482645at2"/>
<dbReference type="RefSeq" id="WP_122198393.1">
    <property type="nucleotide sequence ID" value="NZ_JBHSKC010000021.1"/>
</dbReference>